<dbReference type="InterPro" id="IPR051781">
    <property type="entry name" value="Metallo-dep_Hydrolase"/>
</dbReference>
<evidence type="ECO:0000313" key="2">
    <source>
        <dbReference type="EMBL" id="ERN42916.1"/>
    </source>
</evidence>
<dbReference type="NCBIfam" id="NF011981">
    <property type="entry name" value="PRK15446.1-2"/>
    <property type="match status" value="1"/>
</dbReference>
<dbReference type="OrthoDB" id="9776488at2"/>
<dbReference type="GO" id="GO:0019700">
    <property type="term" value="P:organic phosphonate catabolic process"/>
    <property type="evidence" value="ECO:0007669"/>
    <property type="project" value="InterPro"/>
</dbReference>
<sequence length="378" mass="41780">MAEAIFTNYRLQLPDEEVLGTLVVCDGAISDIQPGVVSRGQDGAGDYLLPGLVELHTDNFEQRLSPRPKVYWPMEIAAVYHDRDLAAAGITTVCDAIAVGDITPASMRMTQFGPMIDTIHQGQIEGRFAVDHRLHLRCELGYEHVHAVTEPYATHPLLALISLMDHTPGQRQFARVDKYKEYYQGKHGVSEAEMEGFIQLRVDNQQRHAVDNRRKLVELTQTHQICLASHDDATPEHVKESLQDGVKIAEFPTTLAAANEAHQHGLQVLMGAPNLILGGSHSGNVSAMELLEHDLVDIISSDYVPQSSIQAMFIIAEQQDKPLHEAMRYFTSNPAKAIGMAADRGSLAIGKRADFITIHHDGVVPRLTSVRRQGKRIA</sequence>
<dbReference type="NCBIfam" id="TIGR02318">
    <property type="entry name" value="phosphono_phnM"/>
    <property type="match status" value="1"/>
</dbReference>
<dbReference type="SUPFAM" id="SSF51338">
    <property type="entry name" value="Composite domain of metallo-dependent hydrolases"/>
    <property type="match status" value="1"/>
</dbReference>
<dbReference type="eggNOG" id="COG3454">
    <property type="taxonomic scope" value="Bacteria"/>
</dbReference>
<gene>
    <name evidence="2" type="ORF">KR51_00002120</name>
</gene>
<dbReference type="CDD" id="cd01306">
    <property type="entry name" value="PhnM"/>
    <property type="match status" value="1"/>
</dbReference>
<dbReference type="PANTHER" id="PTHR43135:SF3">
    <property type="entry name" value="ALPHA-D-RIBOSE 1-METHYLPHOSPHONATE 5-TRIPHOSPHATE DIPHOSPHATASE"/>
    <property type="match status" value="1"/>
</dbReference>
<keyword evidence="3" id="KW-1185">Reference proteome</keyword>
<dbReference type="EMBL" id="ASSJ01000004">
    <property type="protein sequence ID" value="ERN42916.1"/>
    <property type="molecule type" value="Genomic_DNA"/>
</dbReference>
<dbReference type="InterPro" id="IPR032466">
    <property type="entry name" value="Metal_Hydrolase"/>
</dbReference>
<dbReference type="Proteomes" id="UP000016960">
    <property type="component" value="Unassembled WGS sequence"/>
</dbReference>
<dbReference type="InterPro" id="IPR011059">
    <property type="entry name" value="Metal-dep_hydrolase_composite"/>
</dbReference>
<reference evidence="2 3" key="1">
    <citation type="submission" date="2013-05" db="EMBL/GenBank/DDBJ databases">
        <title>Draft genome sequence of Rubidibacter lacunae KORDI 51-2.</title>
        <authorList>
            <person name="Choi D.H."/>
            <person name="Noh J.H."/>
            <person name="Kwon K.-K."/>
            <person name="Lee J.-H."/>
            <person name="Ryu J.-Y."/>
        </authorList>
    </citation>
    <scope>NUCLEOTIDE SEQUENCE [LARGE SCALE GENOMIC DNA]</scope>
    <source>
        <strain evidence="2 3">KORDI 51-2</strain>
    </source>
</reference>
<dbReference type="PATRIC" id="fig|582515.4.peg.241"/>
<evidence type="ECO:0000259" key="1">
    <source>
        <dbReference type="Pfam" id="PF07969"/>
    </source>
</evidence>
<dbReference type="InterPro" id="IPR012696">
    <property type="entry name" value="PhnM"/>
</dbReference>
<dbReference type="Pfam" id="PF07969">
    <property type="entry name" value="Amidohydro_3"/>
    <property type="match status" value="1"/>
</dbReference>
<dbReference type="Gene3D" id="3.20.20.140">
    <property type="entry name" value="Metal-dependent hydrolases"/>
    <property type="match status" value="2"/>
</dbReference>
<dbReference type="Gene3D" id="2.30.40.10">
    <property type="entry name" value="Urease, subunit C, domain 1"/>
    <property type="match status" value="2"/>
</dbReference>
<dbReference type="InterPro" id="IPR013108">
    <property type="entry name" value="Amidohydro_3"/>
</dbReference>
<dbReference type="PIRSF" id="PIRSF038971">
    <property type="entry name" value="PhnM"/>
    <property type="match status" value="1"/>
</dbReference>
<organism evidence="2 3">
    <name type="scientific">Rubidibacter lacunae KORDI 51-2</name>
    <dbReference type="NCBI Taxonomy" id="582515"/>
    <lineage>
        <taxon>Bacteria</taxon>
        <taxon>Bacillati</taxon>
        <taxon>Cyanobacteriota</taxon>
        <taxon>Cyanophyceae</taxon>
        <taxon>Oscillatoriophycideae</taxon>
        <taxon>Chroococcales</taxon>
        <taxon>Aphanothecaceae</taxon>
        <taxon>Rubidibacter</taxon>
    </lineage>
</organism>
<accession>U5DML2</accession>
<dbReference type="SUPFAM" id="SSF51556">
    <property type="entry name" value="Metallo-dependent hydrolases"/>
    <property type="match status" value="1"/>
</dbReference>
<name>U5DML2_9CHRO</name>
<feature type="domain" description="Amidohydrolase 3" evidence="1">
    <location>
        <begin position="285"/>
        <end position="359"/>
    </location>
</feature>
<proteinExistence type="predicted"/>
<dbReference type="GO" id="GO:0016810">
    <property type="term" value="F:hydrolase activity, acting on carbon-nitrogen (but not peptide) bonds"/>
    <property type="evidence" value="ECO:0007669"/>
    <property type="project" value="InterPro"/>
</dbReference>
<dbReference type="AlphaFoldDB" id="U5DML2"/>
<dbReference type="NCBIfam" id="NF011990">
    <property type="entry name" value="PRK15446.2-6"/>
    <property type="match status" value="1"/>
</dbReference>
<dbReference type="NCBIfam" id="NF011984">
    <property type="entry name" value="PRK15446.1-5"/>
    <property type="match status" value="1"/>
</dbReference>
<dbReference type="PANTHER" id="PTHR43135">
    <property type="entry name" value="ALPHA-D-RIBOSE 1-METHYLPHOSPHONATE 5-TRIPHOSPHATE DIPHOSPHATASE"/>
    <property type="match status" value="1"/>
</dbReference>
<evidence type="ECO:0000313" key="3">
    <source>
        <dbReference type="Proteomes" id="UP000016960"/>
    </source>
</evidence>
<protein>
    <submittedName>
        <fullName evidence="2">Phosphonate metabolism protein PhnM</fullName>
    </submittedName>
</protein>
<dbReference type="InParanoid" id="U5DML2"/>
<dbReference type="STRING" id="582515.KR51_00002120"/>
<dbReference type="RefSeq" id="WP_022603918.1">
    <property type="nucleotide sequence ID" value="NZ_ASSJ01000004.1"/>
</dbReference>
<comment type="caution">
    <text evidence="2">The sequence shown here is derived from an EMBL/GenBank/DDBJ whole genome shotgun (WGS) entry which is preliminary data.</text>
</comment>